<dbReference type="InterPro" id="IPR000568">
    <property type="entry name" value="ATP_synth_F0_asu"/>
</dbReference>
<evidence type="ECO:0000256" key="3">
    <source>
        <dbReference type="ARBA" id="ARBA00022448"/>
    </source>
</evidence>
<dbReference type="InterPro" id="IPR035908">
    <property type="entry name" value="F0_ATP_A_sf"/>
</dbReference>
<dbReference type="Proteomes" id="UP000305681">
    <property type="component" value="Unassembled WGS sequence"/>
</dbReference>
<dbReference type="EMBL" id="CP071520">
    <property type="protein sequence ID" value="QSX96686.1"/>
    <property type="molecule type" value="Genomic_DNA"/>
</dbReference>
<evidence type="ECO:0000313" key="15">
    <source>
        <dbReference type="EMBL" id="QSX96686.1"/>
    </source>
</evidence>
<dbReference type="EMBL" id="FPKH01000006">
    <property type="protein sequence ID" value="SFY14828.1"/>
    <property type="molecule type" value="Genomic_DNA"/>
</dbReference>
<feature type="transmembrane region" description="Helical" evidence="12">
    <location>
        <begin position="171"/>
        <end position="194"/>
    </location>
</feature>
<dbReference type="Proteomes" id="UP001237592">
    <property type="component" value="Unassembled WGS sequence"/>
</dbReference>
<evidence type="ECO:0000313" key="21">
    <source>
        <dbReference type="Proteomes" id="UP001237592"/>
    </source>
</evidence>
<dbReference type="EMBL" id="JAVFKP010000003">
    <property type="protein sequence ID" value="MDQ4627029.1"/>
    <property type="molecule type" value="Genomic_DNA"/>
</dbReference>
<evidence type="ECO:0000256" key="7">
    <source>
        <dbReference type="ARBA" id="ARBA00022781"/>
    </source>
</evidence>
<evidence type="ECO:0000256" key="11">
    <source>
        <dbReference type="ARBA" id="ARBA00023310"/>
    </source>
</evidence>
<feature type="transmembrane region" description="Helical" evidence="12">
    <location>
        <begin position="214"/>
        <end position="233"/>
    </location>
</feature>
<keyword evidence="4 12" id="KW-1003">Cell membrane</keyword>
<keyword evidence="3 12" id="KW-0813">Transport</keyword>
<evidence type="ECO:0000313" key="19">
    <source>
        <dbReference type="Proteomes" id="UP000305681"/>
    </source>
</evidence>
<dbReference type="Proteomes" id="UP000182489">
    <property type="component" value="Unassembled WGS sequence"/>
</dbReference>
<dbReference type="NCBIfam" id="NF004477">
    <property type="entry name" value="PRK05815.1-1"/>
    <property type="match status" value="1"/>
</dbReference>
<evidence type="ECO:0000256" key="9">
    <source>
        <dbReference type="ARBA" id="ARBA00023065"/>
    </source>
</evidence>
<dbReference type="PANTHER" id="PTHR42823">
    <property type="entry name" value="ATP SYNTHASE SUBUNIT A, CHLOROPLASTIC"/>
    <property type="match status" value="1"/>
</dbReference>
<name>A0A031GMR9_9BURK</name>
<feature type="transmembrane region" description="Helical" evidence="12">
    <location>
        <begin position="240"/>
        <end position="264"/>
    </location>
</feature>
<sequence>MTTEHAIEAGHAAPANATEYISHHLAHLRSADGMINLDTFWISAILGFVFLAVFYMASRRATAGVPGKLQNFVEMVMEIVNDTINGAFHAKSKVIAPLAITIFVWVWLLNAMDFLPVDLLPKILSWFGVHKLRAVPTADVNHTFAMSLSVVLCVIAFSIKAKGLGGWIKELFTAPFHASGLIGTIALAPVNFLLQMVELVAKLISLSLRLFGNMYAGELIFILIALLPWWAQWALGGPWAIFHILIVTLQAFVFMALTVVYLSLAVEKH</sequence>
<dbReference type="Gene3D" id="1.20.120.220">
    <property type="entry name" value="ATP synthase, F0 complex, subunit A"/>
    <property type="match status" value="1"/>
</dbReference>
<keyword evidence="6 12" id="KW-0812">Transmembrane</keyword>
<evidence type="ECO:0000256" key="8">
    <source>
        <dbReference type="ARBA" id="ARBA00022989"/>
    </source>
</evidence>
<evidence type="ECO:0000256" key="10">
    <source>
        <dbReference type="ARBA" id="ARBA00023136"/>
    </source>
</evidence>
<dbReference type="NCBIfam" id="TIGR01131">
    <property type="entry name" value="ATP_synt_6_or_A"/>
    <property type="match status" value="1"/>
</dbReference>
<dbReference type="SUPFAM" id="SSF81336">
    <property type="entry name" value="F1F0 ATP synthase subunit A"/>
    <property type="match status" value="1"/>
</dbReference>
<keyword evidence="9 12" id="KW-0406">Ion transport</keyword>
<feature type="transmembrane region" description="Helical" evidence="12">
    <location>
        <begin position="94"/>
        <end position="112"/>
    </location>
</feature>
<dbReference type="GO" id="GO:0042777">
    <property type="term" value="P:proton motive force-driven plasma membrane ATP synthesis"/>
    <property type="evidence" value="ECO:0007669"/>
    <property type="project" value="TreeGrafter"/>
</dbReference>
<dbReference type="GO" id="GO:0045259">
    <property type="term" value="C:proton-transporting ATP synthase complex"/>
    <property type="evidence" value="ECO:0007669"/>
    <property type="project" value="UniProtKB-KW"/>
</dbReference>
<dbReference type="Proteomes" id="UP000662821">
    <property type="component" value="Chromosome"/>
</dbReference>
<evidence type="ECO:0000313" key="14">
    <source>
        <dbReference type="EMBL" id="MDQ4627029.1"/>
    </source>
</evidence>
<evidence type="ECO:0000313" key="16">
    <source>
        <dbReference type="EMBL" id="SFY14828.1"/>
    </source>
</evidence>
<dbReference type="GO" id="GO:0046933">
    <property type="term" value="F:proton-transporting ATP synthase activity, rotational mechanism"/>
    <property type="evidence" value="ECO:0007669"/>
    <property type="project" value="UniProtKB-UniRule"/>
</dbReference>
<evidence type="ECO:0000313" key="17">
    <source>
        <dbReference type="EMBL" id="TNC73907.1"/>
    </source>
</evidence>
<dbReference type="InterPro" id="IPR023011">
    <property type="entry name" value="ATP_synth_F0_asu_AS"/>
</dbReference>
<reference evidence="17 19" key="2">
    <citation type="submission" date="2019-06" db="EMBL/GenBank/DDBJ databases">
        <title>Genome sequence of Janthinobacterium lividum UCD_MED1.</title>
        <authorList>
            <person name="De Leon M.E."/>
            <person name="Jospin G."/>
        </authorList>
    </citation>
    <scope>NUCLEOTIDE SEQUENCE [LARGE SCALE GENOMIC DNA]</scope>
    <source>
        <strain evidence="17 19">UCD_MED1</strain>
    </source>
</reference>
<reference evidence="14 21" key="4">
    <citation type="submission" date="2023-08" db="EMBL/GenBank/DDBJ databases">
        <title>Draft genome sequence of Janthinobacterium lividum.</title>
        <authorList>
            <person name="Chun B.H."/>
            <person name="Lee Y."/>
        </authorList>
    </citation>
    <scope>NUCLEOTIDE SEQUENCE [LARGE SCALE GENOMIC DNA]</scope>
    <source>
        <strain evidence="14 21">AMJK</strain>
    </source>
</reference>
<dbReference type="Pfam" id="PF00119">
    <property type="entry name" value="ATP-synt_A"/>
    <property type="match status" value="1"/>
</dbReference>
<evidence type="ECO:0000256" key="5">
    <source>
        <dbReference type="ARBA" id="ARBA00022547"/>
    </source>
</evidence>
<dbReference type="RefSeq" id="WP_046681851.1">
    <property type="nucleotide sequence ID" value="NZ_CBCRWJ010000006.1"/>
</dbReference>
<dbReference type="GO" id="GO:0005886">
    <property type="term" value="C:plasma membrane"/>
    <property type="evidence" value="ECO:0007669"/>
    <property type="project" value="UniProtKB-SubCell"/>
</dbReference>
<evidence type="ECO:0000256" key="6">
    <source>
        <dbReference type="ARBA" id="ARBA00022692"/>
    </source>
</evidence>
<evidence type="ECO:0000256" key="4">
    <source>
        <dbReference type="ARBA" id="ARBA00022475"/>
    </source>
</evidence>
<accession>A0A031GMR9</accession>
<keyword evidence="7 12" id="KW-0375">Hydrogen ion transport</keyword>
<keyword evidence="10 12" id="KW-0472">Membrane</keyword>
<dbReference type="CDD" id="cd00310">
    <property type="entry name" value="ATP-synt_Fo_a_6"/>
    <property type="match status" value="1"/>
</dbReference>
<dbReference type="PANTHER" id="PTHR42823:SF3">
    <property type="entry name" value="ATP SYNTHASE SUBUNIT A, CHLOROPLASTIC"/>
    <property type="match status" value="1"/>
</dbReference>
<dbReference type="AlphaFoldDB" id="A0A031GMR9"/>
<evidence type="ECO:0000313" key="18">
    <source>
        <dbReference type="Proteomes" id="UP000182489"/>
    </source>
</evidence>
<dbReference type="eggNOG" id="COG0356">
    <property type="taxonomic scope" value="Bacteria"/>
</dbReference>
<dbReference type="OrthoDB" id="9789241at2"/>
<keyword evidence="21" id="KW-1185">Reference proteome</keyword>
<evidence type="ECO:0000256" key="12">
    <source>
        <dbReference type="HAMAP-Rule" id="MF_01393"/>
    </source>
</evidence>
<protein>
    <recommendedName>
        <fullName evidence="12 13">ATP synthase subunit a</fullName>
    </recommendedName>
    <alternativeName>
        <fullName evidence="12">ATP synthase F0 sector subunit a</fullName>
    </alternativeName>
    <alternativeName>
        <fullName evidence="12">F-ATPase subunit 6</fullName>
    </alternativeName>
</protein>
<organism evidence="17 19">
    <name type="scientific">Janthinobacterium lividum</name>
    <dbReference type="NCBI Taxonomy" id="29581"/>
    <lineage>
        <taxon>Bacteria</taxon>
        <taxon>Pseudomonadati</taxon>
        <taxon>Pseudomonadota</taxon>
        <taxon>Betaproteobacteria</taxon>
        <taxon>Burkholderiales</taxon>
        <taxon>Oxalobacteraceae</taxon>
        <taxon>Janthinobacterium</taxon>
    </lineage>
</organism>
<reference evidence="16 18" key="1">
    <citation type="submission" date="2016-11" db="EMBL/GenBank/DDBJ databases">
        <authorList>
            <person name="Varghese N."/>
            <person name="Submissions S."/>
        </authorList>
    </citation>
    <scope>NUCLEOTIDE SEQUENCE [LARGE SCALE GENOMIC DNA]</scope>
    <source>
        <strain evidence="16 18">NFR18</strain>
    </source>
</reference>
<comment type="similarity">
    <text evidence="2 12 13">Belongs to the ATPase A chain family.</text>
</comment>
<evidence type="ECO:0000313" key="20">
    <source>
        <dbReference type="Proteomes" id="UP000662821"/>
    </source>
</evidence>
<comment type="subcellular location">
    <subcellularLocation>
        <location evidence="12 13">Cell membrane</location>
        <topology evidence="12 13">Multi-pass membrane protein</topology>
    </subcellularLocation>
    <subcellularLocation>
        <location evidence="1">Membrane</location>
        <topology evidence="1">Multi-pass membrane protein</topology>
    </subcellularLocation>
</comment>
<dbReference type="FunFam" id="1.20.120.220:FF:000002">
    <property type="entry name" value="ATP synthase subunit a"/>
    <property type="match status" value="1"/>
</dbReference>
<comment type="function">
    <text evidence="12 13">Key component of the proton channel; it plays a direct role in the translocation of protons across the membrane.</text>
</comment>
<keyword evidence="11 12" id="KW-0066">ATP synthesis</keyword>
<dbReference type="HAMAP" id="MF_01393">
    <property type="entry name" value="ATP_synth_a_bact"/>
    <property type="match status" value="1"/>
</dbReference>
<dbReference type="InterPro" id="IPR045082">
    <property type="entry name" value="ATP_syn_F0_a_bact/chloroplast"/>
</dbReference>
<evidence type="ECO:0000256" key="13">
    <source>
        <dbReference type="RuleBase" id="RU000483"/>
    </source>
</evidence>
<feature type="transmembrane region" description="Helical" evidence="12">
    <location>
        <begin position="40"/>
        <end position="58"/>
    </location>
</feature>
<dbReference type="EMBL" id="VDGE01000011">
    <property type="protein sequence ID" value="TNC73907.1"/>
    <property type="molecule type" value="Genomic_DNA"/>
</dbReference>
<keyword evidence="8 12" id="KW-1133">Transmembrane helix</keyword>
<gene>
    <name evidence="12 17" type="primary">atpB</name>
    <name evidence="17" type="ORF">FHI69_22295</name>
    <name evidence="15" type="ORF">J3P46_01480</name>
    <name evidence="14" type="ORF">RB624_14135</name>
    <name evidence="16" type="ORF">SAMN03097694_4785</name>
</gene>
<dbReference type="PROSITE" id="PS00449">
    <property type="entry name" value="ATPASE_A"/>
    <property type="match status" value="1"/>
</dbReference>
<reference evidence="15 20" key="3">
    <citation type="submission" date="2021-03" db="EMBL/GenBank/DDBJ databases">
        <title>Draft genome sequence of Janthinobacterium sp. strain PLB02 isolated from infected primmorphs (Lubomirskia baicalensis).</title>
        <authorList>
            <person name="Chernogor L.I."/>
            <person name="Belikov S.I."/>
            <person name="Petrushin I.S."/>
        </authorList>
    </citation>
    <scope>NUCLEOTIDE SEQUENCE [LARGE SCALE GENOMIC DNA]</scope>
    <source>
        <strain evidence="15 20">PLB02</strain>
    </source>
</reference>
<evidence type="ECO:0000256" key="1">
    <source>
        <dbReference type="ARBA" id="ARBA00004141"/>
    </source>
</evidence>
<keyword evidence="5 12" id="KW-0138">CF(0)</keyword>
<evidence type="ECO:0000256" key="2">
    <source>
        <dbReference type="ARBA" id="ARBA00006810"/>
    </source>
</evidence>
<proteinExistence type="inferred from homology"/>